<organism evidence="2 3">
    <name type="scientific">Roseivirga echinicomitans</name>
    <dbReference type="NCBI Taxonomy" id="296218"/>
    <lineage>
        <taxon>Bacteria</taxon>
        <taxon>Pseudomonadati</taxon>
        <taxon>Bacteroidota</taxon>
        <taxon>Cytophagia</taxon>
        <taxon>Cytophagales</taxon>
        <taxon>Roseivirgaceae</taxon>
        <taxon>Roseivirga</taxon>
    </lineage>
</organism>
<feature type="transmembrane region" description="Helical" evidence="1">
    <location>
        <begin position="89"/>
        <end position="106"/>
    </location>
</feature>
<keyword evidence="1" id="KW-1133">Transmembrane helix</keyword>
<protein>
    <recommendedName>
        <fullName evidence="4">DUF2306 domain-containing protein</fullName>
    </recommendedName>
</protein>
<keyword evidence="1" id="KW-0472">Membrane</keyword>
<gene>
    <name evidence="2" type="ORF">AWN68_16720</name>
</gene>
<feature type="transmembrane region" description="Helical" evidence="1">
    <location>
        <begin position="47"/>
        <end position="68"/>
    </location>
</feature>
<feature type="transmembrane region" description="Helical" evidence="1">
    <location>
        <begin position="7"/>
        <end position="27"/>
    </location>
</feature>
<evidence type="ECO:0000256" key="1">
    <source>
        <dbReference type="SAM" id="Phobius"/>
    </source>
</evidence>
<keyword evidence="1" id="KW-0812">Transmembrane</keyword>
<dbReference type="Pfam" id="PF10067">
    <property type="entry name" value="DUF2306"/>
    <property type="match status" value="1"/>
</dbReference>
<evidence type="ECO:0000313" key="2">
    <source>
        <dbReference type="EMBL" id="KYG80750.1"/>
    </source>
</evidence>
<dbReference type="OrthoDB" id="195502at2"/>
<proteinExistence type="predicted"/>
<feature type="transmembrane region" description="Helical" evidence="1">
    <location>
        <begin position="176"/>
        <end position="195"/>
    </location>
</feature>
<name>A0A150XPT9_9BACT</name>
<dbReference type="Proteomes" id="UP000075615">
    <property type="component" value="Unassembled WGS sequence"/>
</dbReference>
<evidence type="ECO:0000313" key="3">
    <source>
        <dbReference type="Proteomes" id="UP000075615"/>
    </source>
</evidence>
<reference evidence="2 3" key="1">
    <citation type="submission" date="2016-01" db="EMBL/GenBank/DDBJ databases">
        <title>Genome sequencing of Roseivirga echinicomitans KMM 6058.</title>
        <authorList>
            <person name="Selvaratnam C."/>
            <person name="Thevarajoo S."/>
            <person name="Goh K.M."/>
            <person name="Ee R."/>
            <person name="Chan K.-G."/>
            <person name="Chong C.S."/>
        </authorList>
    </citation>
    <scope>NUCLEOTIDE SEQUENCE [LARGE SCALE GENOMIC DNA]</scope>
    <source>
        <strain evidence="2 3">KMM 6058</strain>
    </source>
</reference>
<dbReference type="EMBL" id="LRDB01000007">
    <property type="protein sequence ID" value="KYG80750.1"/>
    <property type="molecule type" value="Genomic_DNA"/>
</dbReference>
<accession>A0A150XPT9</accession>
<comment type="caution">
    <text evidence="2">The sequence shown here is derived from an EMBL/GenBank/DDBJ whole genome shotgun (WGS) entry which is preliminary data.</text>
</comment>
<dbReference type="InterPro" id="IPR018750">
    <property type="entry name" value="DUF2306_membrane"/>
</dbReference>
<feature type="transmembrane region" description="Helical" evidence="1">
    <location>
        <begin position="151"/>
        <end position="170"/>
    </location>
</feature>
<sequence length="204" mass="23741">MMKKFGWFIIVFFAIGVGLYPLGYIFTENLEQFGLLSQKSEAVKSGQLWRVLFNIHIYLGGFSLLIGWSQFMKKFRNKYLNFHRNLGKVYVIAVLISGLTGLYIAFYAEGGWVSKLGFLGLACAWLYTTVQGYRTIRKGEVSLHEKWMIRSYAVTFAAVTLRIWLPMFQVGFGMDFISAYVIIAWLCWVPNLLWAEWRIRRLKL</sequence>
<dbReference type="RefSeq" id="WP_068413582.1">
    <property type="nucleotide sequence ID" value="NZ_LRDB01000007.1"/>
</dbReference>
<evidence type="ECO:0008006" key="4">
    <source>
        <dbReference type="Google" id="ProtNLM"/>
    </source>
</evidence>
<keyword evidence="3" id="KW-1185">Reference proteome</keyword>
<feature type="transmembrane region" description="Helical" evidence="1">
    <location>
        <begin position="112"/>
        <end position="130"/>
    </location>
</feature>
<dbReference type="AlphaFoldDB" id="A0A150XPT9"/>